<dbReference type="NCBIfam" id="TIGR01541">
    <property type="entry name" value="tape_meas_lam_C"/>
    <property type="match status" value="1"/>
</dbReference>
<dbReference type="EMBL" id="CP138203">
    <property type="protein sequence ID" value="WPC72918.1"/>
    <property type="molecule type" value="Genomic_DNA"/>
</dbReference>
<evidence type="ECO:0000313" key="4">
    <source>
        <dbReference type="EMBL" id="WPC72918.1"/>
    </source>
</evidence>
<dbReference type="Proteomes" id="UP001304071">
    <property type="component" value="Chromosome 1"/>
</dbReference>
<name>A0ABZ0QBJ1_9VIBR</name>
<feature type="domain" description="Bacteriophage tail tape measure N-terminal" evidence="2">
    <location>
        <begin position="250"/>
        <end position="452"/>
    </location>
</feature>
<organism evidence="4 5">
    <name type="scientific">Vibrio porteresiae DSM 19223</name>
    <dbReference type="NCBI Taxonomy" id="1123496"/>
    <lineage>
        <taxon>Bacteria</taxon>
        <taxon>Pseudomonadati</taxon>
        <taxon>Pseudomonadota</taxon>
        <taxon>Gammaproteobacteria</taxon>
        <taxon>Vibrionales</taxon>
        <taxon>Vibrionaceae</taxon>
        <taxon>Vibrio</taxon>
    </lineage>
</organism>
<dbReference type="Pfam" id="PF24622">
    <property type="entry name" value="TMP_4"/>
    <property type="match status" value="1"/>
</dbReference>
<feature type="coiled-coil region" evidence="1">
    <location>
        <begin position="560"/>
        <end position="617"/>
    </location>
</feature>
<proteinExistence type="inferred from homology"/>
<dbReference type="InterPro" id="IPR043680">
    <property type="entry name" value="GpH_LAMBDA"/>
</dbReference>
<feature type="domain" description="Bacteriophage tail tape measure C-terminal" evidence="3">
    <location>
        <begin position="856"/>
        <end position="929"/>
    </location>
</feature>
<evidence type="ECO:0000256" key="1">
    <source>
        <dbReference type="SAM" id="Coils"/>
    </source>
</evidence>
<evidence type="ECO:0000259" key="2">
    <source>
        <dbReference type="Pfam" id="PF06791"/>
    </source>
</evidence>
<keyword evidence="1" id="KW-0175">Coiled coil</keyword>
<dbReference type="Pfam" id="PF06791">
    <property type="entry name" value="TMP_2"/>
    <property type="match status" value="1"/>
</dbReference>
<feature type="coiled-coil region" evidence="1">
    <location>
        <begin position="24"/>
        <end position="75"/>
    </location>
</feature>
<dbReference type="InterPro" id="IPR006431">
    <property type="entry name" value="Phage_tape_meas_C"/>
</dbReference>
<evidence type="ECO:0000259" key="3">
    <source>
        <dbReference type="Pfam" id="PF09718"/>
    </source>
</evidence>
<gene>
    <name evidence="4" type="ORF">R8Z52_12365</name>
</gene>
<keyword evidence="5" id="KW-1185">Reference proteome</keyword>
<dbReference type="Pfam" id="PF09718">
    <property type="entry name" value="Tape_meas_lam_C"/>
    <property type="match status" value="1"/>
</dbReference>
<dbReference type="HAMAP" id="MF_04138">
    <property type="entry name" value="TMP_LAMBDA"/>
    <property type="match status" value="1"/>
</dbReference>
<dbReference type="RefSeq" id="WP_261892728.1">
    <property type="nucleotide sequence ID" value="NZ_AP024895.1"/>
</dbReference>
<dbReference type="InterPro" id="IPR009628">
    <property type="entry name" value="Phage_tape_measure_N"/>
</dbReference>
<evidence type="ECO:0000313" key="5">
    <source>
        <dbReference type="Proteomes" id="UP001304071"/>
    </source>
</evidence>
<protein>
    <submittedName>
        <fullName evidence="4">Phage tail tape measure protein</fullName>
    </submittedName>
</protein>
<accession>A0ABZ0QBJ1</accession>
<reference evidence="4 5" key="1">
    <citation type="submission" date="2023-11" db="EMBL/GenBank/DDBJ databases">
        <title>Plant-associative lifestyle of Vibrio porteresiae and its evolutionary dynamics.</title>
        <authorList>
            <person name="Rameshkumar N."/>
            <person name="Kirti K."/>
        </authorList>
    </citation>
    <scope>NUCLEOTIDE SEQUENCE [LARGE SCALE GENOMIC DNA]</scope>
    <source>
        <strain evidence="4 5">MSSRF30</strain>
    </source>
</reference>
<sequence length="1100" mass="118845">MASRSLGNLTVNMVLNTGSFTEGAGRAERALERTEKAAKKQRDELSRLIGQIDPVVAEYDRLDKMEEKLRKHRKEGTLSQDDFDGYIEKLQEMRAGVDGSAAASKRLQAEQEKQIAQTRELVASLDPYSTKLAEIDAKQAQLSSGFASGIVSQDELTKGSAKLKLMREEIDGTAAAQRQAEKATQDQVKELNRLSAALDPVSHELNNIASSQALLKKSLSDGLIDQNQFSKLNSQLEANKKHIIENSAAYDKSAKSAKEMQFALRGLPAQFTDIVVSLQGGQQPLTVLLQQGGQLKDMFGGIGPAARAMAGYIVGLINPYTLAAAAGVGLAVAYYQGTKEADKYRNALILTGNAAGATVSDLQNMAKRIDAVSGTQHNAAAVIAEVASTGKFTAQQIESVSLAAIQMESATGKAVSETIAEFTKLSKDPVKAIEDLNENQNFLTASVYEQIQSLKSQGKEQEAVTLAFKTYQETISERTTKINGDLGEIEKKWKQIKSATAEAWDGVLDVFRKETTEQQLDAVNQKIASNLKALQETESLLASGDKYKLNSGDGLTSYTIVNLSDRKAQLEQELELNKAKKSKLELDVKENQKQAEFNELNAKAIEAMKEVEKLKNDTLTKDEKRNKALKDYKDNLEAIRLVNPDSKLLDPELVSKTTKAINDRFKPTKATEDAATKMLQSLREQESVFNEQLSTNTKLASSRETLAKFEQKIADIKSKQTLTADQKSLLASEDAIRSQLQKNIAVENEIKLKEQLSRTQNMQSAADATLAAEMAKYSDALANQGLDGDQNKQLKDELSIRKDIAKQIQAATSDQVSGKISQEELDKQKSILQKSLSDRLEANRDYYAQVDEYESDWTNGFQAAMKDYVNESRKAATISKQFFTGMFNEMADTIADFALTGKASFKDFADAIIKDMVRIASQQAAAGLLSSATSAIGSLFTTPAPGVDYSAGMGASIDVGSIGPMYSTGGYTGAGGKYEPAGIVHKGEVVWSQDDVNRAGGVGIVEAMRKGMSGYTSGLTGYASGGVVGSAIGSSSASSSGQSSSVVIQQQINVSDSESSNNDSQGLAKAYADSARAGAKAEIAKQLQPGGTIWRAMKGR</sequence>